<evidence type="ECO:0000313" key="2">
    <source>
        <dbReference type="EMBL" id="CAA6798590.1"/>
    </source>
</evidence>
<dbReference type="AlphaFoldDB" id="A0A6S6S6C4"/>
<dbReference type="PANTHER" id="PTHR40394">
    <property type="entry name" value="LIPOPROTEIN-RELATED"/>
    <property type="match status" value="1"/>
</dbReference>
<reference evidence="2" key="1">
    <citation type="submission" date="2020-01" db="EMBL/GenBank/DDBJ databases">
        <authorList>
            <person name="Meier V. D."/>
            <person name="Meier V D."/>
        </authorList>
    </citation>
    <scope>NUCLEOTIDE SEQUENCE</scope>
    <source>
        <strain evidence="2">HLG_WM_MAG_10</strain>
    </source>
</reference>
<keyword evidence="1" id="KW-1133">Transmembrane helix</keyword>
<dbReference type="EMBL" id="CACVAQ010000008">
    <property type="protein sequence ID" value="CAA6798590.1"/>
    <property type="molecule type" value="Genomic_DNA"/>
</dbReference>
<gene>
    <name evidence="2" type="ORF">HELGO_WM10075</name>
</gene>
<feature type="transmembrane region" description="Helical" evidence="1">
    <location>
        <begin position="100"/>
        <end position="127"/>
    </location>
</feature>
<name>A0A6S6S6C4_9BACT</name>
<proteinExistence type="predicted"/>
<feature type="transmembrane region" description="Helical" evidence="1">
    <location>
        <begin position="59"/>
        <end position="80"/>
    </location>
</feature>
<organism evidence="2">
    <name type="scientific">uncultured Aureispira sp</name>
    <dbReference type="NCBI Taxonomy" id="1331704"/>
    <lineage>
        <taxon>Bacteria</taxon>
        <taxon>Pseudomonadati</taxon>
        <taxon>Bacteroidota</taxon>
        <taxon>Saprospiria</taxon>
        <taxon>Saprospirales</taxon>
        <taxon>Saprospiraceae</taxon>
        <taxon>Aureispira</taxon>
        <taxon>environmental samples</taxon>
    </lineage>
</organism>
<sequence length="177" mass="19930">MKRVLNKKVLYGLYNDEEILMTAIKQIKKEDADIMDVFTPFPVHGLDPVLGLNESRLHIAGFIYGMTGTTLAFGFMSWVFTRDWPIIFGGKPYFSVPAFIPITFEFTVLMAAVGMVITFYLVCGLGFGVENPYLDPRITDDKFCIAFDVSHSSKEEVEALSVLLERTSAEEVHTKDI</sequence>
<dbReference type="PANTHER" id="PTHR40394:SF2">
    <property type="entry name" value="QUINOL:CYTOCHROME C OXIDOREDUCTASE MEMBRANE PROTEIN"/>
    <property type="match status" value="1"/>
</dbReference>
<dbReference type="Pfam" id="PF11821">
    <property type="entry name" value="ActD"/>
    <property type="match status" value="1"/>
</dbReference>
<keyword evidence="1" id="KW-0472">Membrane</keyword>
<evidence type="ECO:0000256" key="1">
    <source>
        <dbReference type="SAM" id="Phobius"/>
    </source>
</evidence>
<protein>
    <submittedName>
        <fullName evidence="2">ABC-type Fe3+ transport system protein Molybdenum transport protein, putative</fullName>
    </submittedName>
</protein>
<accession>A0A6S6S6C4</accession>
<keyword evidence="1" id="KW-0812">Transmembrane</keyword>
<dbReference type="InterPro" id="IPR021776">
    <property type="entry name" value="ActD"/>
</dbReference>